<feature type="region of interest" description="Disordered" evidence="1">
    <location>
        <begin position="51"/>
        <end position="70"/>
    </location>
</feature>
<name>A0AA35PSI9_9SAUR</name>
<evidence type="ECO:0000313" key="2">
    <source>
        <dbReference type="EMBL" id="CAI5795382.1"/>
    </source>
</evidence>
<proteinExistence type="predicted"/>
<dbReference type="AlphaFoldDB" id="A0AA35PSI9"/>
<evidence type="ECO:0000313" key="3">
    <source>
        <dbReference type="Proteomes" id="UP001178461"/>
    </source>
</evidence>
<accession>A0AA35PSI9</accession>
<reference evidence="2" key="1">
    <citation type="submission" date="2022-12" db="EMBL/GenBank/DDBJ databases">
        <authorList>
            <person name="Alioto T."/>
            <person name="Alioto T."/>
            <person name="Gomez Garrido J."/>
        </authorList>
    </citation>
    <scope>NUCLEOTIDE SEQUENCE</scope>
</reference>
<feature type="compositionally biased region" description="Polar residues" evidence="1">
    <location>
        <begin position="51"/>
        <end position="60"/>
    </location>
</feature>
<protein>
    <submittedName>
        <fullName evidence="2">Uncharacterized protein</fullName>
    </submittedName>
</protein>
<keyword evidence="3" id="KW-1185">Reference proteome</keyword>
<organism evidence="2 3">
    <name type="scientific">Podarcis lilfordi</name>
    <name type="common">Lilford's wall lizard</name>
    <dbReference type="NCBI Taxonomy" id="74358"/>
    <lineage>
        <taxon>Eukaryota</taxon>
        <taxon>Metazoa</taxon>
        <taxon>Chordata</taxon>
        <taxon>Craniata</taxon>
        <taxon>Vertebrata</taxon>
        <taxon>Euteleostomi</taxon>
        <taxon>Lepidosauria</taxon>
        <taxon>Squamata</taxon>
        <taxon>Bifurcata</taxon>
        <taxon>Unidentata</taxon>
        <taxon>Episquamata</taxon>
        <taxon>Laterata</taxon>
        <taxon>Lacertibaenia</taxon>
        <taxon>Lacertidae</taxon>
        <taxon>Podarcis</taxon>
    </lineage>
</organism>
<dbReference type="EMBL" id="OX395141">
    <property type="protein sequence ID" value="CAI5795382.1"/>
    <property type="molecule type" value="Genomic_DNA"/>
</dbReference>
<gene>
    <name evidence="2" type="ORF">PODLI_1B017980</name>
</gene>
<sequence>MRALSSSSSSSPRKPLWRARACPARIFRIGLSSKPSATFWGCPSERIGFSIRNSTHQPTPNKVRRVTTAARKSSAVQSPLRIVQWKDSLMPRPWECYGFD</sequence>
<dbReference type="Proteomes" id="UP001178461">
    <property type="component" value="Chromosome 15"/>
</dbReference>
<evidence type="ECO:0000256" key="1">
    <source>
        <dbReference type="SAM" id="MobiDB-lite"/>
    </source>
</evidence>